<feature type="signal peptide" evidence="2">
    <location>
        <begin position="1"/>
        <end position="19"/>
    </location>
</feature>
<comment type="caution">
    <text evidence="3">The sequence shown here is derived from an EMBL/GenBank/DDBJ whole genome shotgun (WGS) entry which is preliminary data.</text>
</comment>
<keyword evidence="1" id="KW-1133">Transmembrane helix</keyword>
<gene>
    <name evidence="3" type="ORF">HHK36_003839</name>
</gene>
<dbReference type="InterPro" id="IPR013780">
    <property type="entry name" value="Glyco_hydro_b"/>
</dbReference>
<dbReference type="AlphaFoldDB" id="A0A834ZZ91"/>
<reference evidence="3 4" key="1">
    <citation type="submission" date="2020-04" db="EMBL/GenBank/DDBJ databases">
        <title>Plant Genome Project.</title>
        <authorList>
            <person name="Zhang R.-G."/>
        </authorList>
    </citation>
    <scope>NUCLEOTIDE SEQUENCE [LARGE SCALE GENOMIC DNA]</scope>
    <source>
        <strain evidence="3">YNK0</strain>
        <tissue evidence="3">Leaf</tissue>
    </source>
</reference>
<keyword evidence="2" id="KW-0732">Signal</keyword>
<organism evidence="3 4">
    <name type="scientific">Tetracentron sinense</name>
    <name type="common">Spur-leaf</name>
    <dbReference type="NCBI Taxonomy" id="13715"/>
    <lineage>
        <taxon>Eukaryota</taxon>
        <taxon>Viridiplantae</taxon>
        <taxon>Streptophyta</taxon>
        <taxon>Embryophyta</taxon>
        <taxon>Tracheophyta</taxon>
        <taxon>Spermatophyta</taxon>
        <taxon>Magnoliopsida</taxon>
        <taxon>Trochodendrales</taxon>
        <taxon>Trochodendraceae</taxon>
        <taxon>Tetracentron</taxon>
    </lineage>
</organism>
<protein>
    <submittedName>
        <fullName evidence="3">Uncharacterized protein</fullName>
    </submittedName>
</protein>
<keyword evidence="4" id="KW-1185">Reference proteome</keyword>
<evidence type="ECO:0000313" key="4">
    <source>
        <dbReference type="Proteomes" id="UP000655225"/>
    </source>
</evidence>
<dbReference type="Proteomes" id="UP000655225">
    <property type="component" value="Unassembled WGS sequence"/>
</dbReference>
<keyword evidence="1" id="KW-0472">Membrane</keyword>
<feature type="transmembrane region" description="Helical" evidence="1">
    <location>
        <begin position="366"/>
        <end position="388"/>
    </location>
</feature>
<accession>A0A834ZZ91</accession>
<name>A0A834ZZ91_TETSI</name>
<evidence type="ECO:0000256" key="1">
    <source>
        <dbReference type="SAM" id="Phobius"/>
    </source>
</evidence>
<proteinExistence type="predicted"/>
<keyword evidence="1" id="KW-0812">Transmembrane</keyword>
<feature type="chain" id="PRO_5032798651" evidence="2">
    <location>
        <begin position="20"/>
        <end position="393"/>
    </location>
</feature>
<dbReference type="Gene3D" id="2.60.40.1180">
    <property type="entry name" value="Golgi alpha-mannosidase II"/>
    <property type="match status" value="1"/>
</dbReference>
<dbReference type="EMBL" id="JABCRI010000002">
    <property type="protein sequence ID" value="KAF8411292.1"/>
    <property type="molecule type" value="Genomic_DNA"/>
</dbReference>
<evidence type="ECO:0000256" key="2">
    <source>
        <dbReference type="SAM" id="SignalP"/>
    </source>
</evidence>
<sequence length="393" mass="43486">MMSIRFAVAYVVLLVAVSGDCGRPGVGRLFLCRGNFTRDPMRKGFYGLEEVHDHMNLVTWNVLAMHREAMAIKEAQKTGYQLPVVVDNSSNSTGVVFLDDGDKVEMGGDGGKWSLVRFFGAIVGMSSRFRSENVDGHSSSRRELLMADKTFEVSGFLVLNKDLLVIELSVAQDALEIRRDSDNLHISEVHNLTGNSLEVLVNLHQNEWESLFCFFRSCPPSAFEPLGVAQPFKSEKPKSEFQSRSGFGPITRPERIAISSVTAANMLASVQLKLAGNTTTDSEAAALHVTTTIMIAPSTDEVDTVHETVIVFDDYDGSESKMSYQMDIFSECDPSIHTQSKLVGHLNSRYTIPLTLSRWALIRRRFMISPTTISSTLLLVALTLIPVINHVGY</sequence>
<evidence type="ECO:0000313" key="3">
    <source>
        <dbReference type="EMBL" id="KAF8411292.1"/>
    </source>
</evidence>